<gene>
    <name evidence="3" type="ORF">L195_g005802</name>
</gene>
<accession>A0A2K3P1T3</accession>
<evidence type="ECO:0000259" key="2">
    <source>
        <dbReference type="Pfam" id="PF14392"/>
    </source>
</evidence>
<dbReference type="Pfam" id="PF14392">
    <property type="entry name" value="zf-CCHC_4"/>
    <property type="match status" value="1"/>
</dbReference>
<reference evidence="3 4" key="2">
    <citation type="journal article" date="2017" name="Front. Plant Sci.">
        <title>Gene Classification and Mining of Molecular Markers Useful in Red Clover (Trifolium pratense) Breeding.</title>
        <authorList>
            <person name="Istvanek J."/>
            <person name="Dluhosova J."/>
            <person name="Dluhos P."/>
            <person name="Patkova L."/>
            <person name="Nedelnik J."/>
            <person name="Repkova J."/>
        </authorList>
    </citation>
    <scope>NUCLEOTIDE SEQUENCE [LARGE SCALE GENOMIC DNA]</scope>
    <source>
        <strain evidence="4">cv. Tatra</strain>
        <tissue evidence="3">Young leaves</tissue>
    </source>
</reference>
<dbReference type="Proteomes" id="UP000236291">
    <property type="component" value="Unassembled WGS sequence"/>
</dbReference>
<dbReference type="InterPro" id="IPR025836">
    <property type="entry name" value="Zn_knuckle_CX2CX4HX4C"/>
</dbReference>
<feature type="domain" description="Zinc knuckle CX2CX4HX4C" evidence="2">
    <location>
        <begin position="87"/>
        <end position="134"/>
    </location>
</feature>
<dbReference type="InterPro" id="IPR040256">
    <property type="entry name" value="At4g02000-like"/>
</dbReference>
<dbReference type="PANTHER" id="PTHR31286">
    <property type="entry name" value="GLYCINE-RICH CELL WALL STRUCTURAL PROTEIN 1.8-LIKE"/>
    <property type="match status" value="1"/>
</dbReference>
<evidence type="ECO:0000313" key="4">
    <source>
        <dbReference type="Proteomes" id="UP000236291"/>
    </source>
</evidence>
<dbReference type="InterPro" id="IPR025558">
    <property type="entry name" value="DUF4283"/>
</dbReference>
<dbReference type="EMBL" id="ASHM01003025">
    <property type="protein sequence ID" value="PNY09256.1"/>
    <property type="molecule type" value="Genomic_DNA"/>
</dbReference>
<evidence type="ECO:0000259" key="1">
    <source>
        <dbReference type="Pfam" id="PF14111"/>
    </source>
</evidence>
<dbReference type="STRING" id="57577.A0A2K3P1T3"/>
<feature type="domain" description="DUF4283" evidence="1">
    <location>
        <begin position="1"/>
        <end position="51"/>
    </location>
</feature>
<evidence type="ECO:0000313" key="3">
    <source>
        <dbReference type="EMBL" id="PNY09256.1"/>
    </source>
</evidence>
<protein>
    <recommendedName>
        <fullName evidence="5">Zinc knuckle CX2CX4HX4C domain-containing protein</fullName>
    </recommendedName>
</protein>
<reference evidence="3 4" key="1">
    <citation type="journal article" date="2014" name="Am. J. Bot.">
        <title>Genome assembly and annotation for red clover (Trifolium pratense; Fabaceae).</title>
        <authorList>
            <person name="Istvanek J."/>
            <person name="Jaros M."/>
            <person name="Krenek A."/>
            <person name="Repkova J."/>
        </authorList>
    </citation>
    <scope>NUCLEOTIDE SEQUENCE [LARGE SCALE GENOMIC DNA]</scope>
    <source>
        <strain evidence="4">cv. Tatra</strain>
        <tissue evidence="3">Young leaves</tissue>
    </source>
</reference>
<dbReference type="AlphaFoldDB" id="A0A2K3P1T3"/>
<name>A0A2K3P1T3_TRIPR</name>
<organism evidence="3 4">
    <name type="scientific">Trifolium pratense</name>
    <name type="common">Red clover</name>
    <dbReference type="NCBI Taxonomy" id="57577"/>
    <lineage>
        <taxon>Eukaryota</taxon>
        <taxon>Viridiplantae</taxon>
        <taxon>Streptophyta</taxon>
        <taxon>Embryophyta</taxon>
        <taxon>Tracheophyta</taxon>
        <taxon>Spermatophyta</taxon>
        <taxon>Magnoliopsida</taxon>
        <taxon>eudicotyledons</taxon>
        <taxon>Gunneridae</taxon>
        <taxon>Pentapetalae</taxon>
        <taxon>rosids</taxon>
        <taxon>fabids</taxon>
        <taxon>Fabales</taxon>
        <taxon>Fabaceae</taxon>
        <taxon>Papilionoideae</taxon>
        <taxon>50 kb inversion clade</taxon>
        <taxon>NPAAA clade</taxon>
        <taxon>Hologalegina</taxon>
        <taxon>IRL clade</taxon>
        <taxon>Trifolieae</taxon>
        <taxon>Trifolium</taxon>
    </lineage>
</organism>
<dbReference type="Pfam" id="PF14111">
    <property type="entry name" value="DUF4283"/>
    <property type="match status" value="1"/>
</dbReference>
<comment type="caution">
    <text evidence="3">The sequence shown here is derived from an EMBL/GenBank/DDBJ whole genome shotgun (WGS) entry which is preliminary data.</text>
</comment>
<sequence>MADLWKPVRGVTIKEARRGLFLFSFSHPLDMEEVLNGGPWTFDNNMLIMDRESMGTKLANYIETFVEYDKNKNTSFWRQFMRVRVKIDVRQPLKKDTRVKDRAGEWCNVNFKYEKLGVFCFVCGIMGHTVNKCEVRYSMENNEQIRGDKVEDKRHGG</sequence>
<dbReference type="PANTHER" id="PTHR31286:SF153">
    <property type="entry name" value="DUF4283 DOMAIN PROTEIN"/>
    <property type="match status" value="1"/>
</dbReference>
<proteinExistence type="predicted"/>
<evidence type="ECO:0008006" key="5">
    <source>
        <dbReference type="Google" id="ProtNLM"/>
    </source>
</evidence>